<dbReference type="PANTHER" id="PTHR46670:SF3">
    <property type="entry name" value="ENDONUCLEASE_EXONUCLEASE_PHOSPHATASE DOMAIN-CONTAINING PROTEIN"/>
    <property type="match status" value="1"/>
</dbReference>
<proteinExistence type="predicted"/>
<feature type="domain" description="Endonuclease/exonuclease/phosphatase" evidence="1">
    <location>
        <begin position="16"/>
        <end position="129"/>
    </location>
</feature>
<evidence type="ECO:0000259" key="1">
    <source>
        <dbReference type="Pfam" id="PF14529"/>
    </source>
</evidence>
<dbReference type="PANTHER" id="PTHR46670">
    <property type="entry name" value="ENDO/EXONUCLEASE/PHOSPHATASE DOMAIN-CONTAINING PROTEIN"/>
    <property type="match status" value="1"/>
</dbReference>
<sequence length="411" mass="47233">MELMELVVTFASQALRILGVYRPPPSVKNRIPESQFHNDFSRLCDNLSLKNTPILLLGDFNIHFDDPTKPCSSKVLKSLNAHSLVQHIKHPTQRHGHSIDWVITRDDTDIIRNLTVHVLDNQMSDHYWIHFDLILKLDTQPCNVTKCRNIRSISRPEFVNDIMSSTLYTNPPSGVNELLELFNTTLCDITNKHAPTVKRKRHKKTKSSWYSDEVKSAKIERRQAECRWRSSKLEIHRQSYNVTRNKFNSLLKQMKSKYFSELIQLQSANPKALFSTMSSLMGKSPDAILPNLNTGNDVLTESFNDFFVDKISLLRNSFVQPASNLNPPGPDNIPKFSCFTPFSENEILKIIKNSKPTWCQLDPVPTKLLLGHIQYLVPIITKVEQCLLSLKTWINNNMLKLNNNKTESLVL</sequence>
<dbReference type="Pfam" id="PF14529">
    <property type="entry name" value="Exo_endo_phos_2"/>
    <property type="match status" value="1"/>
</dbReference>
<dbReference type="InterPro" id="IPR036691">
    <property type="entry name" value="Endo/exonu/phosph_ase_sf"/>
</dbReference>
<name>A0AAN8JRL3_PATCE</name>
<dbReference type="Gene3D" id="3.60.10.10">
    <property type="entry name" value="Endonuclease/exonuclease/phosphatase"/>
    <property type="match status" value="1"/>
</dbReference>
<gene>
    <name evidence="2" type="ORF">SNE40_010338</name>
</gene>
<keyword evidence="3" id="KW-1185">Reference proteome</keyword>
<protein>
    <recommendedName>
        <fullName evidence="1">Endonuclease/exonuclease/phosphatase domain-containing protein</fullName>
    </recommendedName>
</protein>
<dbReference type="GO" id="GO:0003824">
    <property type="term" value="F:catalytic activity"/>
    <property type="evidence" value="ECO:0007669"/>
    <property type="project" value="InterPro"/>
</dbReference>
<accession>A0AAN8JRL3</accession>
<dbReference type="Proteomes" id="UP001347796">
    <property type="component" value="Unassembled WGS sequence"/>
</dbReference>
<dbReference type="SUPFAM" id="SSF56219">
    <property type="entry name" value="DNase I-like"/>
    <property type="match status" value="1"/>
</dbReference>
<comment type="caution">
    <text evidence="2">The sequence shown here is derived from an EMBL/GenBank/DDBJ whole genome shotgun (WGS) entry which is preliminary data.</text>
</comment>
<organism evidence="2 3">
    <name type="scientific">Patella caerulea</name>
    <name type="common">Rayed Mediterranean limpet</name>
    <dbReference type="NCBI Taxonomy" id="87958"/>
    <lineage>
        <taxon>Eukaryota</taxon>
        <taxon>Metazoa</taxon>
        <taxon>Spiralia</taxon>
        <taxon>Lophotrochozoa</taxon>
        <taxon>Mollusca</taxon>
        <taxon>Gastropoda</taxon>
        <taxon>Patellogastropoda</taxon>
        <taxon>Patelloidea</taxon>
        <taxon>Patellidae</taxon>
        <taxon>Patella</taxon>
    </lineage>
</organism>
<dbReference type="InterPro" id="IPR005135">
    <property type="entry name" value="Endo/exonuclease/phosphatase"/>
</dbReference>
<reference evidence="2 3" key="1">
    <citation type="submission" date="2024-01" db="EMBL/GenBank/DDBJ databases">
        <title>The genome of the rayed Mediterranean limpet Patella caerulea (Linnaeus, 1758).</title>
        <authorList>
            <person name="Anh-Thu Weber A."/>
            <person name="Halstead-Nussloch G."/>
        </authorList>
    </citation>
    <scope>NUCLEOTIDE SEQUENCE [LARGE SCALE GENOMIC DNA]</scope>
    <source>
        <strain evidence="2">AATW-2023a</strain>
        <tissue evidence="2">Whole specimen</tissue>
    </source>
</reference>
<evidence type="ECO:0000313" key="2">
    <source>
        <dbReference type="EMBL" id="KAK6182716.1"/>
    </source>
</evidence>
<dbReference type="EMBL" id="JAZGQO010000007">
    <property type="protein sequence ID" value="KAK6182716.1"/>
    <property type="molecule type" value="Genomic_DNA"/>
</dbReference>
<dbReference type="AlphaFoldDB" id="A0AAN8JRL3"/>
<evidence type="ECO:0000313" key="3">
    <source>
        <dbReference type="Proteomes" id="UP001347796"/>
    </source>
</evidence>